<dbReference type="InterPro" id="IPR018769">
    <property type="entry name" value="VgrG2_DUF2345"/>
</dbReference>
<organism evidence="5 6">
    <name type="scientific">Rubrivivax benzoatilyticus</name>
    <dbReference type="NCBI Taxonomy" id="316997"/>
    <lineage>
        <taxon>Bacteria</taxon>
        <taxon>Pseudomonadati</taxon>
        <taxon>Pseudomonadota</taxon>
        <taxon>Betaproteobacteria</taxon>
        <taxon>Burkholderiales</taxon>
        <taxon>Sphaerotilaceae</taxon>
        <taxon>Rubrivivax</taxon>
    </lineage>
</organism>
<feature type="compositionally biased region" description="Low complexity" evidence="1">
    <location>
        <begin position="550"/>
        <end position="567"/>
    </location>
</feature>
<feature type="domain" description="Putative type VI secretion system Rhs element associated Vgr" evidence="4">
    <location>
        <begin position="582"/>
        <end position="688"/>
    </location>
</feature>
<feature type="region of interest" description="Disordered" evidence="1">
    <location>
        <begin position="517"/>
        <end position="577"/>
    </location>
</feature>
<dbReference type="SUPFAM" id="SSF69279">
    <property type="entry name" value="Phage tail proteins"/>
    <property type="match status" value="2"/>
</dbReference>
<evidence type="ECO:0000259" key="2">
    <source>
        <dbReference type="Pfam" id="PF04717"/>
    </source>
</evidence>
<feature type="domain" description="Gp5/Type VI secretion system Vgr protein OB-fold" evidence="2">
    <location>
        <begin position="439"/>
        <end position="511"/>
    </location>
</feature>
<dbReference type="Gene3D" id="4.10.220.110">
    <property type="match status" value="1"/>
</dbReference>
<name>A0ABX0HXF0_9BURK</name>
<dbReference type="Pfam" id="PF13296">
    <property type="entry name" value="T6SS_Vgr"/>
    <property type="match status" value="1"/>
</dbReference>
<dbReference type="Gene3D" id="2.30.110.50">
    <property type="match status" value="1"/>
</dbReference>
<sequence length="872" mass="88806">MFQRSAPTSIPPPPGRRGGGPASAGTEGGARFLLHAPDLPPGLQLEAWAAREGLNEPGEMELACRAADATLDLAPMLGRPLALLARHADGRVSRRCGLVFEAEAGDADGGLARYRLRVRSWLALLEHGVHSRMWLARALQEVLQDVFEPYVAVARWHLAASASAGAPRDVTVQYRQTDLDFLLGLLAAEGLVLRIDPGSDTVHVLAQTDDAQECAEDAGAAAVGGWTLHAGEPARDAEVLVALARTTRLPPPGLVAASVDAMAGRVLAASLAGAPGGPAPERLAARDAEFADGDAARRRLERLCQARRCGMREWHGRGTVRSLAPGRWFGLRDDRSVPPLLPVRVLHAGVNEGAGDRAAPWQARAPGLPLEAGWLDPALRAAAQSCGYANAFVAVERDRPWRPVADAARVPSPRSGVSGLLGAVVVGDDGCAAGSPAADAEGRVRVRLDFQAPEIATPGRWTADATGPLRVVQPWAGAGVAAQWLPRVGQRVLVGLLDGDPERMVVLAGVHDGIGEGGVEPTPGGAAAVPRPPLPAGSDHQPAGQGNCIAGAHAPPWHGASPAAPAHGGQGNAAAMSGWRSRELGGEGWNQLVFDDSDGALRVQLATSLAATQLNLGALVHQAGNRRGTPRGAGFELRSDAAGAVRAACGLLLLARAAPAAAAAADNAAGQALAQELQRLVHTLAQAATGHRTLPSGALEPAGGDGVARVCEALRAGPGPAPAVVADAAGGVLHAAAASVVVATGTLSRVAGRDLAEFAAGGWQLGAQGRVSVLAGALEHDAEPAPDTAAGLVVAAGGGFELRADAADVALEARGAVSLGAAGDRADLLAGRRLVLAVEGGAGVVLERGGLRVECPGTIVVEAASHRFMPRG</sequence>
<dbReference type="InterPro" id="IPR028244">
    <property type="entry name" value="T6SS_Rhs_Vgr_dom"/>
</dbReference>
<dbReference type="InterPro" id="IPR037026">
    <property type="entry name" value="Vgr_OB-fold_dom_sf"/>
</dbReference>
<feature type="compositionally biased region" description="Gly residues" evidence="1">
    <location>
        <begin position="16"/>
        <end position="28"/>
    </location>
</feature>
<dbReference type="SUPFAM" id="SSF69255">
    <property type="entry name" value="gp5 N-terminal domain-like"/>
    <property type="match status" value="1"/>
</dbReference>
<dbReference type="InterPro" id="IPR006531">
    <property type="entry name" value="Gp5/Vgr_OB"/>
</dbReference>
<feature type="domain" description="DUF2345" evidence="3">
    <location>
        <begin position="721"/>
        <end position="868"/>
    </location>
</feature>
<dbReference type="Pfam" id="PF05954">
    <property type="entry name" value="Phage_GPD"/>
    <property type="match status" value="1"/>
</dbReference>
<evidence type="ECO:0000259" key="4">
    <source>
        <dbReference type="Pfam" id="PF13296"/>
    </source>
</evidence>
<accession>A0ABX0HXF0</accession>
<feature type="region of interest" description="Disordered" evidence="1">
    <location>
        <begin position="1"/>
        <end position="28"/>
    </location>
</feature>
<dbReference type="Gene3D" id="2.40.50.230">
    <property type="entry name" value="Gp5 N-terminal domain"/>
    <property type="match status" value="1"/>
</dbReference>
<proteinExistence type="predicted"/>
<dbReference type="RefSeq" id="WP_029718454.1">
    <property type="nucleotide sequence ID" value="NZ_JAAOCD010000007.1"/>
</dbReference>
<gene>
    <name evidence="5" type="ORF">G7087_14945</name>
</gene>
<comment type="caution">
    <text evidence="5">The sequence shown here is derived from an EMBL/GenBank/DDBJ whole genome shotgun (WGS) entry which is preliminary data.</text>
</comment>
<dbReference type="Gene3D" id="3.55.50.10">
    <property type="entry name" value="Baseplate protein-like domains"/>
    <property type="match status" value="1"/>
</dbReference>
<evidence type="ECO:0000256" key="1">
    <source>
        <dbReference type="SAM" id="MobiDB-lite"/>
    </source>
</evidence>
<dbReference type="Proteomes" id="UP000802098">
    <property type="component" value="Unassembled WGS sequence"/>
</dbReference>
<evidence type="ECO:0000259" key="3">
    <source>
        <dbReference type="Pfam" id="PF10106"/>
    </source>
</evidence>
<dbReference type="EMBL" id="JAAOCD010000007">
    <property type="protein sequence ID" value="NHK99682.1"/>
    <property type="molecule type" value="Genomic_DNA"/>
</dbReference>
<protein>
    <submittedName>
        <fullName evidence="5">Type VI secretion system tip protein VgrG</fullName>
    </submittedName>
</protein>
<dbReference type="Pfam" id="PF10106">
    <property type="entry name" value="DUF2345"/>
    <property type="match status" value="1"/>
</dbReference>
<dbReference type="Pfam" id="PF04717">
    <property type="entry name" value="Phage_base_V"/>
    <property type="match status" value="1"/>
</dbReference>
<evidence type="ECO:0000313" key="5">
    <source>
        <dbReference type="EMBL" id="NHK99682.1"/>
    </source>
</evidence>
<reference evidence="5 6" key="1">
    <citation type="submission" date="2020-03" db="EMBL/GenBank/DDBJ databases">
        <title>Rubrivivax benzoatilyticus JA2 (sequenced after 10 years sub-culturing).</title>
        <authorList>
            <person name="Gupta D."/>
            <person name="Chintalapati S."/>
            <person name="Chintalapati V.R."/>
        </authorList>
    </citation>
    <scope>NUCLEOTIDE SEQUENCE [LARGE SCALE GENOMIC DNA]</scope>
    <source>
        <strain evidence="5 6">JA2-Mal</strain>
    </source>
</reference>
<keyword evidence="6" id="KW-1185">Reference proteome</keyword>
<evidence type="ECO:0000313" key="6">
    <source>
        <dbReference type="Proteomes" id="UP000802098"/>
    </source>
</evidence>